<evidence type="ECO:0000313" key="1">
    <source>
        <dbReference type="EMBL" id="DAE07533.1"/>
    </source>
</evidence>
<reference evidence="1" key="1">
    <citation type="journal article" date="2021" name="Proc. Natl. Acad. Sci. U.S.A.">
        <title>A Catalog of Tens of Thousands of Viruses from Human Metagenomes Reveals Hidden Associations with Chronic Diseases.</title>
        <authorList>
            <person name="Tisza M.J."/>
            <person name="Buck C.B."/>
        </authorList>
    </citation>
    <scope>NUCLEOTIDE SEQUENCE</scope>
    <source>
        <strain evidence="1">CtnCN2</strain>
    </source>
</reference>
<protein>
    <submittedName>
        <fullName evidence="1">Uncharacterized protein</fullName>
    </submittedName>
</protein>
<name>A0A8S5PLS4_9CAUD</name>
<proteinExistence type="predicted"/>
<dbReference type="EMBL" id="BK015452">
    <property type="protein sequence ID" value="DAE07533.1"/>
    <property type="molecule type" value="Genomic_DNA"/>
</dbReference>
<organism evidence="1">
    <name type="scientific">Podoviridae sp. ctnCN2</name>
    <dbReference type="NCBI Taxonomy" id="2825274"/>
    <lineage>
        <taxon>Viruses</taxon>
        <taxon>Duplodnaviria</taxon>
        <taxon>Heunggongvirae</taxon>
        <taxon>Uroviricota</taxon>
        <taxon>Caudoviricetes</taxon>
    </lineage>
</organism>
<sequence length="155" mass="16349">MYAYKKEKPIVAFKFVALGDESGGDNFAELSADVEAAGGTCERSERAGGPVVVVKYDWKEVTLPLGHYVVFDGTGMGVVLTAQAFADSYAEAMVDGESIDLDALLADVAALKEGQRRLEQQVEVMAKSIDLLKAMKGRKGASGGDAEVEAAETAP</sequence>
<accession>A0A8S5PLS4</accession>